<dbReference type="EMBL" id="WQRF01000008">
    <property type="protein sequence ID" value="MVT00593.1"/>
    <property type="molecule type" value="Genomic_DNA"/>
</dbReference>
<organism evidence="1 2">
    <name type="scientific">Devosia marina</name>
    <dbReference type="NCBI Taxonomy" id="2683198"/>
    <lineage>
        <taxon>Bacteria</taxon>
        <taxon>Pseudomonadati</taxon>
        <taxon>Pseudomonadota</taxon>
        <taxon>Alphaproteobacteria</taxon>
        <taxon>Hyphomicrobiales</taxon>
        <taxon>Devosiaceae</taxon>
        <taxon>Devosia</taxon>
    </lineage>
</organism>
<evidence type="ECO:0000313" key="1">
    <source>
        <dbReference type="EMBL" id="MVT00593.1"/>
    </source>
</evidence>
<evidence type="ECO:0000313" key="2">
    <source>
        <dbReference type="Proteomes" id="UP000438106"/>
    </source>
</evidence>
<dbReference type="Proteomes" id="UP000438106">
    <property type="component" value="Unassembled WGS sequence"/>
</dbReference>
<dbReference type="AlphaFoldDB" id="A0A7X3FUP9"/>
<protein>
    <submittedName>
        <fullName evidence="1">Uncharacterized protein</fullName>
    </submittedName>
</protein>
<keyword evidence="2" id="KW-1185">Reference proteome</keyword>
<gene>
    <name evidence="1" type="ORF">GO014_16335</name>
</gene>
<name>A0A7X3FUP9_9HYPH</name>
<dbReference type="RefSeq" id="WP_157291411.1">
    <property type="nucleotide sequence ID" value="NZ_WQRF01000008.1"/>
</dbReference>
<proteinExistence type="predicted"/>
<reference evidence="1 2" key="1">
    <citation type="submission" date="2019-12" db="EMBL/GenBank/DDBJ databases">
        <title>Devosia maris sp. nov., isolated from the deep seawater.</title>
        <authorList>
            <person name="Liu Y."/>
        </authorList>
    </citation>
    <scope>NUCLEOTIDE SEQUENCE [LARGE SCALE GENOMIC DNA]</scope>
    <source>
        <strain evidence="1 2">L53-10-65</strain>
    </source>
</reference>
<sequence length="219" mass="24560">MAAIVSSILGLISLFVSTRTTRGLHSERLAADTRIAQQKSDADIALAEKKLELDRSLADWKRRTEFAEEILADFYRARDVFNDSRRPFAMAGEGQSRPGRIDSDSDLERYRDALYTPFERLSREREFLASITSKKFRFMALFGRHTGEAFETLTSAYNQVSSATGMLINLPTRDVTSSTKRLEAIIGWALEDDPIKTKIDEAVATVEIACAPWLTSTPA</sequence>
<comment type="caution">
    <text evidence="1">The sequence shown here is derived from an EMBL/GenBank/DDBJ whole genome shotgun (WGS) entry which is preliminary data.</text>
</comment>
<accession>A0A7X3FUP9</accession>